<protein>
    <submittedName>
        <fullName evidence="1">Uncharacterized protein</fullName>
    </submittedName>
</protein>
<accession>X0T4W6</accession>
<gene>
    <name evidence="1" type="ORF">S01H1_23873</name>
</gene>
<organism evidence="1">
    <name type="scientific">marine sediment metagenome</name>
    <dbReference type="NCBI Taxonomy" id="412755"/>
    <lineage>
        <taxon>unclassified sequences</taxon>
        <taxon>metagenomes</taxon>
        <taxon>ecological metagenomes</taxon>
    </lineage>
</organism>
<evidence type="ECO:0000313" key="1">
    <source>
        <dbReference type="EMBL" id="GAF88513.1"/>
    </source>
</evidence>
<sequence length="110" mass="12684">VKEQMKRMNRILDANYEKPDLKAEVAKMTHLTDFQRTLLMALLGKHEALFDGTLGEWKDNPVGIKLKPDATPYHTKAYPIAHIHEATFKKDLDRLESIGVLKKINRSEWA</sequence>
<feature type="non-terminal residue" evidence="1">
    <location>
        <position position="1"/>
    </location>
</feature>
<comment type="caution">
    <text evidence="1">The sequence shown here is derived from an EMBL/GenBank/DDBJ whole genome shotgun (WGS) entry which is preliminary data.</text>
</comment>
<reference evidence="1" key="1">
    <citation type="journal article" date="2014" name="Front. Microbiol.">
        <title>High frequency of phylogenetically diverse reductive dehalogenase-homologous genes in deep subseafloor sedimentary metagenomes.</title>
        <authorList>
            <person name="Kawai M."/>
            <person name="Futagami T."/>
            <person name="Toyoda A."/>
            <person name="Takaki Y."/>
            <person name="Nishi S."/>
            <person name="Hori S."/>
            <person name="Arai W."/>
            <person name="Tsubouchi T."/>
            <person name="Morono Y."/>
            <person name="Uchiyama I."/>
            <person name="Ito T."/>
            <person name="Fujiyama A."/>
            <person name="Inagaki F."/>
            <person name="Takami H."/>
        </authorList>
    </citation>
    <scope>NUCLEOTIDE SEQUENCE</scope>
    <source>
        <strain evidence="1">Expedition CK06-06</strain>
    </source>
</reference>
<dbReference type="AlphaFoldDB" id="X0T4W6"/>
<dbReference type="Gene3D" id="3.10.10.10">
    <property type="entry name" value="HIV Type 1 Reverse Transcriptase, subunit A, domain 1"/>
    <property type="match status" value="1"/>
</dbReference>
<proteinExistence type="predicted"/>
<dbReference type="EMBL" id="BARS01013953">
    <property type="protein sequence ID" value="GAF88513.1"/>
    <property type="molecule type" value="Genomic_DNA"/>
</dbReference>
<feature type="non-terminal residue" evidence="1">
    <location>
        <position position="110"/>
    </location>
</feature>
<name>X0T4W6_9ZZZZ</name>